<reference evidence="3" key="1">
    <citation type="submission" date="2021-06" db="EMBL/GenBank/DDBJ databases">
        <title>Genome sequence of Cutibacterium modestum strain KB17-24694.</title>
        <authorList>
            <person name="Dekio I."/>
            <person name="Asahina A."/>
            <person name="Nishida M."/>
        </authorList>
    </citation>
    <scope>NUCLEOTIDE SEQUENCE</scope>
    <source>
        <strain evidence="3">KB17-24694</strain>
    </source>
</reference>
<dbReference type="RefSeq" id="WP_002527097.1">
    <property type="nucleotide sequence ID" value="NZ_AP024747.1"/>
</dbReference>
<protein>
    <recommendedName>
        <fullName evidence="2">AB hydrolase-1 domain-containing protein</fullName>
    </recommendedName>
</protein>
<dbReference type="InterPro" id="IPR029058">
    <property type="entry name" value="AB_hydrolase_fold"/>
</dbReference>
<name>A0AAD1KN45_9ACTN</name>
<accession>A0AAD1KN45</accession>
<dbReference type="PANTHER" id="PTHR43798:SF31">
    <property type="entry name" value="AB HYDROLASE SUPERFAMILY PROTEIN YCLE"/>
    <property type="match status" value="1"/>
</dbReference>
<evidence type="ECO:0000313" key="4">
    <source>
        <dbReference type="Proteomes" id="UP000825072"/>
    </source>
</evidence>
<dbReference type="GeneID" id="92880248"/>
<dbReference type="Gene3D" id="3.40.50.1820">
    <property type="entry name" value="alpha/beta hydrolase"/>
    <property type="match status" value="1"/>
</dbReference>
<sequence length="313" mass="34142">MSSDDDASCSDGDGHKVLDSSHGALASMRELGGRPFHVVYDDAKGPASNVEDPVVVLMAGAAASSDFWKPVVDRLQPLDVIAYDRPGLGGTSWPGRYPQLDEEIASLTDLVGLIQGHGDTGRPRRVILVAHSMAAFHAEAFARIHPETVAGVVFVDPSVEWPTHPPRRHSIALPNAVYKIMGSVAGPLGRSAFAIGVMAQTMRSGSVVWHQFQEHRLHRVYSSPDAMAMAVAEWMGYDQQAWDLMAVRSRHTWPDLPTVLLSAVYSGQEQELALHERLAQMLAARLIVVENSHHLMMLDRPKAIADAIRSVVK</sequence>
<keyword evidence="1" id="KW-0378">Hydrolase</keyword>
<evidence type="ECO:0000313" key="3">
    <source>
        <dbReference type="EMBL" id="BCY24663.1"/>
    </source>
</evidence>
<dbReference type="GO" id="GO:0016020">
    <property type="term" value="C:membrane"/>
    <property type="evidence" value="ECO:0007669"/>
    <property type="project" value="TreeGrafter"/>
</dbReference>
<feature type="domain" description="AB hydrolase-1" evidence="2">
    <location>
        <begin position="55"/>
        <end position="307"/>
    </location>
</feature>
<dbReference type="PANTHER" id="PTHR43798">
    <property type="entry name" value="MONOACYLGLYCEROL LIPASE"/>
    <property type="match status" value="1"/>
</dbReference>
<dbReference type="GO" id="GO:0016787">
    <property type="term" value="F:hydrolase activity"/>
    <property type="evidence" value="ECO:0007669"/>
    <property type="project" value="UniProtKB-KW"/>
</dbReference>
<proteinExistence type="predicted"/>
<dbReference type="Pfam" id="PF12697">
    <property type="entry name" value="Abhydrolase_6"/>
    <property type="match status" value="1"/>
</dbReference>
<evidence type="ECO:0000259" key="2">
    <source>
        <dbReference type="Pfam" id="PF12697"/>
    </source>
</evidence>
<dbReference type="Proteomes" id="UP000825072">
    <property type="component" value="Chromosome 1"/>
</dbReference>
<dbReference type="SUPFAM" id="SSF53474">
    <property type="entry name" value="alpha/beta-Hydrolases"/>
    <property type="match status" value="1"/>
</dbReference>
<dbReference type="InterPro" id="IPR050266">
    <property type="entry name" value="AB_hydrolase_sf"/>
</dbReference>
<gene>
    <name evidence="3" type="ORF">KB1_06530</name>
</gene>
<dbReference type="AlphaFoldDB" id="A0AAD1KN45"/>
<organism evidence="3 4">
    <name type="scientific">Cutibacterium modestum</name>
    <dbReference type="NCBI Taxonomy" id="2559073"/>
    <lineage>
        <taxon>Bacteria</taxon>
        <taxon>Bacillati</taxon>
        <taxon>Actinomycetota</taxon>
        <taxon>Actinomycetes</taxon>
        <taxon>Propionibacteriales</taxon>
        <taxon>Propionibacteriaceae</taxon>
        <taxon>Cutibacterium</taxon>
    </lineage>
</organism>
<evidence type="ECO:0000256" key="1">
    <source>
        <dbReference type="ARBA" id="ARBA00022801"/>
    </source>
</evidence>
<dbReference type="InterPro" id="IPR000073">
    <property type="entry name" value="AB_hydrolase_1"/>
</dbReference>
<dbReference type="EMBL" id="AP024747">
    <property type="protein sequence ID" value="BCY24663.1"/>
    <property type="molecule type" value="Genomic_DNA"/>
</dbReference>